<name>A0A6P6BQJ5_PTEVA</name>
<evidence type="ECO:0000256" key="8">
    <source>
        <dbReference type="ARBA" id="ARBA00022833"/>
    </source>
</evidence>
<proteinExistence type="inferred from homology"/>
<dbReference type="GeneID" id="105303553"/>
<dbReference type="GO" id="GO:0046872">
    <property type="term" value="F:metal ion binding"/>
    <property type="evidence" value="ECO:0007669"/>
    <property type="project" value="UniProtKB-KW"/>
</dbReference>
<evidence type="ECO:0000256" key="1">
    <source>
        <dbReference type="ARBA" id="ARBA00001947"/>
    </source>
</evidence>
<comment type="similarity">
    <text evidence="3 12">Belongs to the metallo-dependent hydrolases superfamily. Adenosine and AMP deaminases family.</text>
</comment>
<dbReference type="RefSeq" id="XP_023377359.1">
    <property type="nucleotide sequence ID" value="XM_023521591.1"/>
</dbReference>
<dbReference type="GO" id="GO:0032264">
    <property type="term" value="P:IMP salvage"/>
    <property type="evidence" value="ECO:0007669"/>
    <property type="project" value="UniProtKB-UniPathway"/>
</dbReference>
<dbReference type="GO" id="GO:0046033">
    <property type="term" value="P:AMP metabolic process"/>
    <property type="evidence" value="ECO:0007669"/>
    <property type="project" value="TreeGrafter"/>
</dbReference>
<dbReference type="CTD" id="272"/>
<gene>
    <name evidence="15" type="primary">AMPD3</name>
</gene>
<feature type="compositionally biased region" description="Pro residues" evidence="13">
    <location>
        <begin position="101"/>
        <end position="111"/>
    </location>
</feature>
<evidence type="ECO:0000256" key="7">
    <source>
        <dbReference type="ARBA" id="ARBA00022801"/>
    </source>
</evidence>
<dbReference type="OrthoDB" id="1723809at2759"/>
<dbReference type="EC" id="3.5.4.6" evidence="12"/>
<dbReference type="FunFam" id="4.10.800.20:FF:000001">
    <property type="entry name" value="AMP deaminase"/>
    <property type="match status" value="1"/>
</dbReference>
<keyword evidence="6 12" id="KW-0479">Metal-binding</keyword>
<comment type="subunit">
    <text evidence="4">Homotetramer.</text>
</comment>
<organism evidence="14 15">
    <name type="scientific">Pteropus vampyrus</name>
    <name type="common">Large flying fox</name>
    <dbReference type="NCBI Taxonomy" id="132908"/>
    <lineage>
        <taxon>Eukaryota</taxon>
        <taxon>Metazoa</taxon>
        <taxon>Chordata</taxon>
        <taxon>Craniata</taxon>
        <taxon>Vertebrata</taxon>
        <taxon>Euteleostomi</taxon>
        <taxon>Mammalia</taxon>
        <taxon>Eutheria</taxon>
        <taxon>Laurasiatheria</taxon>
        <taxon>Chiroptera</taxon>
        <taxon>Yinpterochiroptera</taxon>
        <taxon>Pteropodoidea</taxon>
        <taxon>Pteropodidae</taxon>
        <taxon>Pteropodinae</taxon>
        <taxon>Pteropus</taxon>
    </lineage>
</organism>
<dbReference type="PROSITE" id="PS00485">
    <property type="entry name" value="A_DEAMINASE"/>
    <property type="match status" value="1"/>
</dbReference>
<dbReference type="Proteomes" id="UP000515202">
    <property type="component" value="Unplaced"/>
</dbReference>
<dbReference type="AlphaFoldDB" id="A0A6P6BQJ5"/>
<dbReference type="UniPathway" id="UPA00591">
    <property type="reaction ID" value="UER00663"/>
</dbReference>
<dbReference type="NCBIfam" id="TIGR01429">
    <property type="entry name" value="AMP_deaminase"/>
    <property type="match status" value="1"/>
</dbReference>
<evidence type="ECO:0000256" key="12">
    <source>
        <dbReference type="PIRNR" id="PIRNR001251"/>
    </source>
</evidence>
<keyword evidence="9" id="KW-0546">Nucleotide metabolism</keyword>
<dbReference type="KEGG" id="pvp:105303553"/>
<dbReference type="InterPro" id="IPR032466">
    <property type="entry name" value="Metal_Hydrolase"/>
</dbReference>
<dbReference type="Gene3D" id="3.20.20.140">
    <property type="entry name" value="Metal-dependent hydrolases"/>
    <property type="match status" value="1"/>
</dbReference>
<keyword evidence="8" id="KW-0862">Zinc</keyword>
<evidence type="ECO:0000256" key="5">
    <source>
        <dbReference type="ARBA" id="ARBA00022553"/>
    </source>
</evidence>
<evidence type="ECO:0000256" key="6">
    <source>
        <dbReference type="ARBA" id="ARBA00022723"/>
    </source>
</evidence>
<dbReference type="InterPro" id="IPR006329">
    <property type="entry name" value="AMPD"/>
</dbReference>
<protein>
    <recommendedName>
        <fullName evidence="12">AMP deaminase</fullName>
        <ecNumber evidence="12">3.5.4.6</ecNumber>
    </recommendedName>
</protein>
<dbReference type="FunFam" id="3.20.20.140:FF:000171">
    <property type="entry name" value="AMP deaminase 3"/>
    <property type="match status" value="1"/>
</dbReference>
<evidence type="ECO:0000256" key="3">
    <source>
        <dbReference type="ARBA" id="ARBA00006676"/>
    </source>
</evidence>
<evidence type="ECO:0000256" key="11">
    <source>
        <dbReference type="ARBA" id="ARBA00058940"/>
    </source>
</evidence>
<dbReference type="PANTHER" id="PTHR11359">
    <property type="entry name" value="AMP DEAMINASE"/>
    <property type="match status" value="1"/>
</dbReference>
<dbReference type="GO" id="GO:0003876">
    <property type="term" value="F:AMP deaminase activity"/>
    <property type="evidence" value="ECO:0007669"/>
    <property type="project" value="UniProtKB-EC"/>
</dbReference>
<evidence type="ECO:0000313" key="15">
    <source>
        <dbReference type="RefSeq" id="XP_023377359.1"/>
    </source>
</evidence>
<comment type="function">
    <text evidence="11">AMP deaminase plays a critical role in energy metabolism.</text>
</comment>
<evidence type="ECO:0000256" key="10">
    <source>
        <dbReference type="ARBA" id="ARBA00052026"/>
    </source>
</evidence>
<accession>A0A6P6BQJ5</accession>
<comment type="cofactor">
    <cofactor evidence="1 12">
        <name>Zn(2+)</name>
        <dbReference type="ChEBI" id="CHEBI:29105"/>
    </cofactor>
</comment>
<dbReference type="InterPro" id="IPR006650">
    <property type="entry name" value="A/AMP_deam_AS"/>
</dbReference>
<dbReference type="PIRSF" id="PIRSF001251">
    <property type="entry name" value="AMP_deaminase_met"/>
    <property type="match status" value="1"/>
</dbReference>
<dbReference type="SUPFAM" id="SSF51556">
    <property type="entry name" value="Metallo-dependent hydrolases"/>
    <property type="match status" value="1"/>
</dbReference>
<reference evidence="15" key="1">
    <citation type="submission" date="2025-08" db="UniProtKB">
        <authorList>
            <consortium name="RefSeq"/>
        </authorList>
    </citation>
    <scope>IDENTIFICATION</scope>
    <source>
        <tissue evidence="15">Kidney</tissue>
    </source>
</reference>
<evidence type="ECO:0000256" key="13">
    <source>
        <dbReference type="SAM" id="MobiDB-lite"/>
    </source>
</evidence>
<comment type="pathway">
    <text evidence="2">Purine metabolism; IMP biosynthesis via salvage pathway; IMP from AMP: step 1/1.</text>
</comment>
<evidence type="ECO:0000256" key="9">
    <source>
        <dbReference type="ARBA" id="ARBA00023080"/>
    </source>
</evidence>
<evidence type="ECO:0000313" key="14">
    <source>
        <dbReference type="Proteomes" id="UP000515202"/>
    </source>
</evidence>
<evidence type="ECO:0000256" key="4">
    <source>
        <dbReference type="ARBA" id="ARBA00011881"/>
    </source>
</evidence>
<keyword evidence="14" id="KW-1185">Reference proteome</keyword>
<keyword evidence="7 12" id="KW-0378">Hydrolase</keyword>
<keyword evidence="5" id="KW-0597">Phosphoprotein</keyword>
<comment type="catalytic activity">
    <reaction evidence="10">
        <text>AMP + H2O + H(+) = IMP + NH4(+)</text>
        <dbReference type="Rhea" id="RHEA:14777"/>
        <dbReference type="ChEBI" id="CHEBI:15377"/>
        <dbReference type="ChEBI" id="CHEBI:15378"/>
        <dbReference type="ChEBI" id="CHEBI:28938"/>
        <dbReference type="ChEBI" id="CHEBI:58053"/>
        <dbReference type="ChEBI" id="CHEBI:456215"/>
        <dbReference type="EC" id="3.5.4.6"/>
    </reaction>
    <physiologicalReaction direction="left-to-right" evidence="10">
        <dbReference type="Rhea" id="RHEA:14778"/>
    </physiologicalReaction>
</comment>
<dbReference type="Gene3D" id="4.10.800.20">
    <property type="match status" value="1"/>
</dbReference>
<dbReference type="GO" id="GO:0005829">
    <property type="term" value="C:cytosol"/>
    <property type="evidence" value="ECO:0007669"/>
    <property type="project" value="TreeGrafter"/>
</dbReference>
<dbReference type="PANTHER" id="PTHR11359:SF2">
    <property type="entry name" value="AMP DEAMINASE 3"/>
    <property type="match status" value="1"/>
</dbReference>
<sequence>MPRQFPKLNISEVDEQVRLLAEKVFAKVLREEDSKDALSLFTVPEDCPIGQKEAKERELQKELAEQKSVETAKRKKSFKMIRSQSLSLQMPTQQDWKGPPTAGPAMPPATPAFPGDTSQPTPAPYAMPEFQRVTISGDYCAGITVEDYEQAAKSLAKALMIREKYARLAYHHFPRTTAQYLGYQWAHTAPLEEGLPDFHPPPLPQEDPYCLDDAPPNLGYLVRMQGGILFVYDNTKTLERQEPHSLPYPDLETYTMDMSHILALITDGPTVETQVFDKRRNTLVSSDQLKTLTSNNVFYFFKKIIPLGILKCGCFLDCPVVFFPHLVTQVDTHIHAAACMNQKHLLRFIKHTYQTEPDRIVAEKQGRKITLRQVFDSLNMDPYDLTVDSLDVHAGRQTFHRFDKFNSKYNPVGASELRDLYLKTENYLGGEYFARMVKEVARELEESKYQYSEPRLSIYGRSPDEWPNLARWFIQHKVYSPNMRWIIQVPRIYDIFRSKKLLPSFGKMLENIFLPLFEATINPQDHRELHLFLKYVTGFDSVDDESKHSEHMFSEKSPSPDIWTSEQNPPYSYYLYYMYANIMILNNLRRERGLSTFLFRPHCGEAGSITHLVSAFLTADNISHGLLLKKSPVLQYLYYLAQIPIAMSPLSNNSLFLEYSKNPLREFLHKGLHVSLSTDDPMQFHYTKEALMEEYAIAAQVWKLSTCDLCEIARNSVLQSGLSHQEKQKFLGQNYYKEGPEGNDIRKTNVAQIRMAFRYETLCNELSFLSDAMKSEEITALTK</sequence>
<evidence type="ECO:0000256" key="2">
    <source>
        <dbReference type="ARBA" id="ARBA00004955"/>
    </source>
</evidence>
<dbReference type="Pfam" id="PF19326">
    <property type="entry name" value="AMP_deaminase"/>
    <property type="match status" value="1"/>
</dbReference>
<feature type="region of interest" description="Disordered" evidence="13">
    <location>
        <begin position="89"/>
        <end position="123"/>
    </location>
</feature>